<sequence>MSNGWGGKAFEIDEAKESADMGHNVMVFERSVSLTEAERGQVFCLTGLLLFADQNLMAPNLTAIAKDFGFSPEERDRLLGGVIAAAFYMVGAPAALLFGWLCDRVDRRWLLFLAVVLGEAPAALTLLVNRYWQLFALRVLTGISLGGALPVIFSLMSDLAAHGSRATAAAVIQVAVGAGLAVGQGVAGSAAVALLMLLTTRDPPRGRTELALAERYESGEGFAYEERLTWAKVGRLLRTPTNLACIGQGIFGCIPWGMLLTFLNDYLAQEKGLSVQGATTVLLCIGIGGAVGVLGGGLLGQWIYNRFEPAMPVFIGVSTMLGCLPMAWLLNADVQAHYPTALVVALAVGLASSVVGPNVRAMVLDVNEPESRGLALALQTMLDDLGKGLGPVIVAALIGGLGRTRALNIASLFWAPCGLLVLLAAFTLVRDEEAVQERLRRVVEAQAASGEREHLRPEGALDS</sequence>
<dbReference type="Pfam" id="PF07690">
    <property type="entry name" value="MFS_1"/>
    <property type="match status" value="1"/>
</dbReference>
<evidence type="ECO:0000256" key="3">
    <source>
        <dbReference type="ARBA" id="ARBA00022692"/>
    </source>
</evidence>
<evidence type="ECO:0000313" key="10">
    <source>
        <dbReference type="Proteomes" id="UP001255856"/>
    </source>
</evidence>
<keyword evidence="5 7" id="KW-0472">Membrane</keyword>
<dbReference type="GO" id="GO:0016020">
    <property type="term" value="C:membrane"/>
    <property type="evidence" value="ECO:0007669"/>
    <property type="project" value="UniProtKB-SubCell"/>
</dbReference>
<dbReference type="GO" id="GO:0022857">
    <property type="term" value="F:transmembrane transporter activity"/>
    <property type="evidence" value="ECO:0007669"/>
    <property type="project" value="InterPro"/>
</dbReference>
<dbReference type="PANTHER" id="PTHR23505:SF79">
    <property type="entry name" value="PROTEIN SPINSTER"/>
    <property type="match status" value="1"/>
</dbReference>
<name>A0AAD9II78_PROWI</name>
<dbReference type="InterPro" id="IPR011701">
    <property type="entry name" value="MFS"/>
</dbReference>
<feature type="transmembrane region" description="Helical" evidence="7">
    <location>
        <begin position="280"/>
        <end position="304"/>
    </location>
</feature>
<dbReference type="SUPFAM" id="SSF103473">
    <property type="entry name" value="MFS general substrate transporter"/>
    <property type="match status" value="1"/>
</dbReference>
<dbReference type="InterPro" id="IPR020846">
    <property type="entry name" value="MFS_dom"/>
</dbReference>
<evidence type="ECO:0000259" key="8">
    <source>
        <dbReference type="PROSITE" id="PS50850"/>
    </source>
</evidence>
<protein>
    <recommendedName>
        <fullName evidence="8">Major facilitator superfamily (MFS) profile domain-containing protein</fullName>
    </recommendedName>
</protein>
<comment type="subcellular location">
    <subcellularLocation>
        <location evidence="1">Membrane</location>
        <topology evidence="1">Multi-pass membrane protein</topology>
    </subcellularLocation>
</comment>
<feature type="transmembrane region" description="Helical" evidence="7">
    <location>
        <begin position="168"/>
        <end position="198"/>
    </location>
</feature>
<dbReference type="InterPro" id="IPR036259">
    <property type="entry name" value="MFS_trans_sf"/>
</dbReference>
<keyword evidence="4 7" id="KW-1133">Transmembrane helix</keyword>
<evidence type="ECO:0000256" key="7">
    <source>
        <dbReference type="SAM" id="Phobius"/>
    </source>
</evidence>
<gene>
    <name evidence="9" type="ORF">QBZ16_005407</name>
</gene>
<accession>A0AAD9II78</accession>
<dbReference type="PANTHER" id="PTHR23505">
    <property type="entry name" value="SPINSTER"/>
    <property type="match status" value="1"/>
</dbReference>
<evidence type="ECO:0000256" key="2">
    <source>
        <dbReference type="ARBA" id="ARBA00022448"/>
    </source>
</evidence>
<organism evidence="9 10">
    <name type="scientific">Prototheca wickerhamii</name>
    <dbReference type="NCBI Taxonomy" id="3111"/>
    <lineage>
        <taxon>Eukaryota</taxon>
        <taxon>Viridiplantae</taxon>
        <taxon>Chlorophyta</taxon>
        <taxon>core chlorophytes</taxon>
        <taxon>Trebouxiophyceae</taxon>
        <taxon>Chlorellales</taxon>
        <taxon>Chlorellaceae</taxon>
        <taxon>Prototheca</taxon>
    </lineage>
</organism>
<comment type="similarity">
    <text evidence="6">Belongs to the major facilitator superfamily. Spinster (TC 2.A.1.49) family.</text>
</comment>
<evidence type="ECO:0000256" key="6">
    <source>
        <dbReference type="ARBA" id="ARBA00024338"/>
    </source>
</evidence>
<feature type="transmembrane region" description="Helical" evidence="7">
    <location>
        <begin position="310"/>
        <end position="330"/>
    </location>
</feature>
<dbReference type="AlphaFoldDB" id="A0AAD9II78"/>
<proteinExistence type="inferred from homology"/>
<evidence type="ECO:0000256" key="4">
    <source>
        <dbReference type="ARBA" id="ARBA00022989"/>
    </source>
</evidence>
<dbReference type="PROSITE" id="PS50850">
    <property type="entry name" value="MFS"/>
    <property type="match status" value="1"/>
</dbReference>
<evidence type="ECO:0000256" key="1">
    <source>
        <dbReference type="ARBA" id="ARBA00004141"/>
    </source>
</evidence>
<comment type="caution">
    <text evidence="9">The sequence shown here is derived from an EMBL/GenBank/DDBJ whole genome shotgun (WGS) entry which is preliminary data.</text>
</comment>
<evidence type="ECO:0000256" key="5">
    <source>
        <dbReference type="ARBA" id="ARBA00023136"/>
    </source>
</evidence>
<feature type="transmembrane region" description="Helical" evidence="7">
    <location>
        <begin position="409"/>
        <end position="429"/>
    </location>
</feature>
<dbReference type="EMBL" id="JASFZW010000009">
    <property type="protein sequence ID" value="KAK2076647.1"/>
    <property type="molecule type" value="Genomic_DNA"/>
</dbReference>
<dbReference type="Gene3D" id="1.20.1250.20">
    <property type="entry name" value="MFS general substrate transporter like domains"/>
    <property type="match status" value="1"/>
</dbReference>
<keyword evidence="3 7" id="KW-0812">Transmembrane</keyword>
<feature type="transmembrane region" description="Helical" evidence="7">
    <location>
        <begin position="246"/>
        <end position="268"/>
    </location>
</feature>
<reference evidence="9" key="1">
    <citation type="submission" date="2021-01" db="EMBL/GenBank/DDBJ databases">
        <authorList>
            <person name="Eckstrom K.M.E."/>
        </authorList>
    </citation>
    <scope>NUCLEOTIDE SEQUENCE</scope>
    <source>
        <strain evidence="9">UVCC 0001</strain>
    </source>
</reference>
<feature type="transmembrane region" description="Helical" evidence="7">
    <location>
        <begin position="134"/>
        <end position="156"/>
    </location>
</feature>
<dbReference type="InterPro" id="IPR044770">
    <property type="entry name" value="MFS_spinster-like"/>
</dbReference>
<feature type="domain" description="Major facilitator superfamily (MFS) profile" evidence="8">
    <location>
        <begin position="39"/>
        <end position="433"/>
    </location>
</feature>
<keyword evidence="10" id="KW-1185">Reference proteome</keyword>
<keyword evidence="2" id="KW-0813">Transport</keyword>
<evidence type="ECO:0000313" key="9">
    <source>
        <dbReference type="EMBL" id="KAK2076647.1"/>
    </source>
</evidence>
<feature type="transmembrane region" description="Helical" evidence="7">
    <location>
        <begin position="109"/>
        <end position="128"/>
    </location>
</feature>
<feature type="transmembrane region" description="Helical" evidence="7">
    <location>
        <begin position="342"/>
        <end position="363"/>
    </location>
</feature>
<feature type="transmembrane region" description="Helical" evidence="7">
    <location>
        <begin position="78"/>
        <end position="102"/>
    </location>
</feature>
<dbReference type="Proteomes" id="UP001255856">
    <property type="component" value="Unassembled WGS sequence"/>
</dbReference>